<gene>
    <name evidence="2" type="ORF">OCTVUL_1B026084</name>
</gene>
<feature type="compositionally biased region" description="Polar residues" evidence="1">
    <location>
        <begin position="234"/>
        <end position="248"/>
    </location>
</feature>
<accession>A0AA36B673</accession>
<evidence type="ECO:0000256" key="1">
    <source>
        <dbReference type="SAM" id="MobiDB-lite"/>
    </source>
</evidence>
<name>A0AA36B673_OCTVU</name>
<sequence>MMCGCHLSALVNYTKTTFNRPMKIEGECQADIGNNQTKSIPILEYSKCKSWSNSFVFPLISSSTFKFNENESLAENISRAMEHELSNLTGNFEVQYCGYYDREVFTITCTVPHTTTKDQIFKQISEIFKTSQILRDLLLQERNMELFDEMFCNENTTSINGTFHWPMTKIGTNVTIPCHANVATRYCSSGKMEYSEMPTSQYVKSPKCSPFTGVWKEPDMSECYNTEGITRQLENITSEDINEGSSSDNETDVGTAETRT</sequence>
<organism evidence="2 3">
    <name type="scientific">Octopus vulgaris</name>
    <name type="common">Common octopus</name>
    <dbReference type="NCBI Taxonomy" id="6645"/>
    <lineage>
        <taxon>Eukaryota</taxon>
        <taxon>Metazoa</taxon>
        <taxon>Spiralia</taxon>
        <taxon>Lophotrochozoa</taxon>
        <taxon>Mollusca</taxon>
        <taxon>Cephalopoda</taxon>
        <taxon>Coleoidea</taxon>
        <taxon>Octopodiformes</taxon>
        <taxon>Octopoda</taxon>
        <taxon>Incirrata</taxon>
        <taxon>Octopodidae</taxon>
        <taxon>Octopus</taxon>
    </lineage>
</organism>
<feature type="region of interest" description="Disordered" evidence="1">
    <location>
        <begin position="234"/>
        <end position="260"/>
    </location>
</feature>
<evidence type="ECO:0000313" key="2">
    <source>
        <dbReference type="EMBL" id="CAI9728635.1"/>
    </source>
</evidence>
<evidence type="ECO:0000313" key="3">
    <source>
        <dbReference type="Proteomes" id="UP001162480"/>
    </source>
</evidence>
<keyword evidence="3" id="KW-1185">Reference proteome</keyword>
<protein>
    <submittedName>
        <fullName evidence="2">Uncharacterized protein</fullName>
    </submittedName>
</protein>
<proteinExistence type="predicted"/>
<dbReference type="EMBL" id="OX597823">
    <property type="protein sequence ID" value="CAI9728635.1"/>
    <property type="molecule type" value="Genomic_DNA"/>
</dbReference>
<reference evidence="2" key="1">
    <citation type="submission" date="2023-08" db="EMBL/GenBank/DDBJ databases">
        <authorList>
            <person name="Alioto T."/>
            <person name="Alioto T."/>
            <person name="Gomez Garrido J."/>
        </authorList>
    </citation>
    <scope>NUCLEOTIDE SEQUENCE</scope>
</reference>
<dbReference type="AlphaFoldDB" id="A0AA36B673"/>
<dbReference type="Proteomes" id="UP001162480">
    <property type="component" value="Chromosome 10"/>
</dbReference>